<dbReference type="EMBL" id="BMSV01000006">
    <property type="protein sequence ID" value="GGQ12941.1"/>
    <property type="molecule type" value="Genomic_DNA"/>
</dbReference>
<evidence type="ECO:0000313" key="3">
    <source>
        <dbReference type="Proteomes" id="UP000654123"/>
    </source>
</evidence>
<name>A0A918EKC8_9ACTN</name>
<sequence>MGPPYGTAPAGRMCFSVWVALRGYSVAMSTQTAAGTGGAQTPAPPPPISLFRDLQGRVRTCRAARTDREPEDPAAPDGHIVLGED</sequence>
<proteinExistence type="predicted"/>
<feature type="region of interest" description="Disordered" evidence="1">
    <location>
        <begin position="63"/>
        <end position="85"/>
    </location>
</feature>
<accession>A0A918EKC8</accession>
<evidence type="ECO:0000313" key="2">
    <source>
        <dbReference type="EMBL" id="GGQ12941.1"/>
    </source>
</evidence>
<reference evidence="2" key="2">
    <citation type="submission" date="2020-09" db="EMBL/GenBank/DDBJ databases">
        <authorList>
            <person name="Sun Q."/>
            <person name="Ohkuma M."/>
        </authorList>
    </citation>
    <scope>NUCLEOTIDE SEQUENCE</scope>
    <source>
        <strain evidence="2">JCM 4335</strain>
    </source>
</reference>
<evidence type="ECO:0000256" key="1">
    <source>
        <dbReference type="SAM" id="MobiDB-lite"/>
    </source>
</evidence>
<comment type="caution">
    <text evidence="2">The sequence shown here is derived from an EMBL/GenBank/DDBJ whole genome shotgun (WGS) entry which is preliminary data.</text>
</comment>
<dbReference type="Proteomes" id="UP000654123">
    <property type="component" value="Unassembled WGS sequence"/>
</dbReference>
<dbReference type="AlphaFoldDB" id="A0A918EKC8"/>
<organism evidence="2 3">
    <name type="scientific">Streptomyces roseolilacinus</name>
    <dbReference type="NCBI Taxonomy" id="66904"/>
    <lineage>
        <taxon>Bacteria</taxon>
        <taxon>Bacillati</taxon>
        <taxon>Actinomycetota</taxon>
        <taxon>Actinomycetes</taxon>
        <taxon>Kitasatosporales</taxon>
        <taxon>Streptomycetaceae</taxon>
        <taxon>Streptomyces</taxon>
    </lineage>
</organism>
<protein>
    <submittedName>
        <fullName evidence="2">Uncharacterized protein</fullName>
    </submittedName>
</protein>
<reference evidence="2" key="1">
    <citation type="journal article" date="2014" name="Int. J. Syst. Evol. Microbiol.">
        <title>Complete genome sequence of Corynebacterium casei LMG S-19264T (=DSM 44701T), isolated from a smear-ripened cheese.</title>
        <authorList>
            <consortium name="US DOE Joint Genome Institute (JGI-PGF)"/>
            <person name="Walter F."/>
            <person name="Albersmeier A."/>
            <person name="Kalinowski J."/>
            <person name="Ruckert C."/>
        </authorList>
    </citation>
    <scope>NUCLEOTIDE SEQUENCE</scope>
    <source>
        <strain evidence="2">JCM 4335</strain>
    </source>
</reference>
<keyword evidence="3" id="KW-1185">Reference proteome</keyword>
<gene>
    <name evidence="2" type="ORF">GCM10010249_34570</name>
</gene>